<feature type="domain" description="AMP-dependent synthetase/ligase" evidence="2">
    <location>
        <begin position="43"/>
        <end position="397"/>
    </location>
</feature>
<dbReference type="Pfam" id="PF00501">
    <property type="entry name" value="AMP-binding"/>
    <property type="match status" value="1"/>
</dbReference>
<dbReference type="InterPro" id="IPR045851">
    <property type="entry name" value="AMP-bd_C_sf"/>
</dbReference>
<dbReference type="PANTHER" id="PTHR43767">
    <property type="entry name" value="LONG-CHAIN-FATTY-ACID--COA LIGASE"/>
    <property type="match status" value="1"/>
</dbReference>
<accession>A0A4R2GMN1</accession>
<keyword evidence="5" id="KW-1185">Reference proteome</keyword>
<dbReference type="GO" id="GO:0016878">
    <property type="term" value="F:acid-thiol ligase activity"/>
    <property type="evidence" value="ECO:0007669"/>
    <property type="project" value="UniProtKB-ARBA"/>
</dbReference>
<feature type="region of interest" description="Disordered" evidence="1">
    <location>
        <begin position="1"/>
        <end position="29"/>
    </location>
</feature>
<dbReference type="Proteomes" id="UP000294881">
    <property type="component" value="Unassembled WGS sequence"/>
</dbReference>
<dbReference type="Gene3D" id="3.40.50.12780">
    <property type="entry name" value="N-terminal domain of ligase-like"/>
    <property type="match status" value="1"/>
</dbReference>
<name>A0A4R2GMN1_9HYPH</name>
<gene>
    <name evidence="4" type="ORF">EV666_11566</name>
</gene>
<evidence type="ECO:0000259" key="3">
    <source>
        <dbReference type="Pfam" id="PF13193"/>
    </source>
</evidence>
<dbReference type="EMBL" id="SLWL01000015">
    <property type="protein sequence ID" value="TCO10193.1"/>
    <property type="molecule type" value="Genomic_DNA"/>
</dbReference>
<comment type="caution">
    <text evidence="4">The sequence shown here is derived from an EMBL/GenBank/DDBJ whole genome shotgun (WGS) entry which is preliminary data.</text>
</comment>
<evidence type="ECO:0000259" key="2">
    <source>
        <dbReference type="Pfam" id="PF00501"/>
    </source>
</evidence>
<dbReference type="PANTHER" id="PTHR43767:SF1">
    <property type="entry name" value="NONRIBOSOMAL PEPTIDE SYNTHASE PES1 (EUROFUNG)-RELATED"/>
    <property type="match status" value="1"/>
</dbReference>
<evidence type="ECO:0000256" key="1">
    <source>
        <dbReference type="SAM" id="MobiDB-lite"/>
    </source>
</evidence>
<dbReference type="InterPro" id="IPR000873">
    <property type="entry name" value="AMP-dep_synth/lig_dom"/>
</dbReference>
<dbReference type="RefSeq" id="WP_132009896.1">
    <property type="nucleotide sequence ID" value="NZ_JBHUNN010000002.1"/>
</dbReference>
<dbReference type="AlphaFoldDB" id="A0A4R2GMN1"/>
<keyword evidence="4" id="KW-0436">Ligase</keyword>
<dbReference type="Pfam" id="PF13193">
    <property type="entry name" value="AMP-binding_C"/>
    <property type="match status" value="1"/>
</dbReference>
<evidence type="ECO:0000313" key="5">
    <source>
        <dbReference type="Proteomes" id="UP000294881"/>
    </source>
</evidence>
<dbReference type="OrthoDB" id="7315605at2"/>
<feature type="domain" description="AMP-binding enzyme C-terminal" evidence="3">
    <location>
        <begin position="457"/>
        <end position="532"/>
    </location>
</feature>
<evidence type="ECO:0000313" key="4">
    <source>
        <dbReference type="EMBL" id="TCO10193.1"/>
    </source>
</evidence>
<dbReference type="InterPro" id="IPR020845">
    <property type="entry name" value="AMP-binding_CS"/>
</dbReference>
<dbReference type="SUPFAM" id="SSF56801">
    <property type="entry name" value="Acetyl-CoA synthetase-like"/>
    <property type="match status" value="1"/>
</dbReference>
<dbReference type="PROSITE" id="PS00455">
    <property type="entry name" value="AMP_BINDING"/>
    <property type="match status" value="1"/>
</dbReference>
<dbReference type="InterPro" id="IPR050237">
    <property type="entry name" value="ATP-dep_AMP-bd_enzyme"/>
</dbReference>
<proteinExistence type="predicted"/>
<dbReference type="InterPro" id="IPR025110">
    <property type="entry name" value="AMP-bd_C"/>
</dbReference>
<organism evidence="4 5">
    <name type="scientific">Camelimonas lactis</name>
    <dbReference type="NCBI Taxonomy" id="659006"/>
    <lineage>
        <taxon>Bacteria</taxon>
        <taxon>Pseudomonadati</taxon>
        <taxon>Pseudomonadota</taxon>
        <taxon>Alphaproteobacteria</taxon>
        <taxon>Hyphomicrobiales</taxon>
        <taxon>Chelatococcaceae</taxon>
        <taxon>Camelimonas</taxon>
    </lineage>
</organism>
<dbReference type="InterPro" id="IPR042099">
    <property type="entry name" value="ANL_N_sf"/>
</dbReference>
<sequence length="564" mass="61280">MSQQTSPESQAPIAQAPIAQADGGPTPDARVPAREVCVLRYVLDRRATDQPDAPFLRLADGAEISYAAMRDSVVKMAAGLARLGVTQGDTVTVWLPNSVDMIRVWFAINWLGATYVPINVAYRGNLLAHVIANAGSRVIVASPDLVHRLADVDRAELSTCVTIGGDVEAGLAISGLDILAGAAALTGDPATLPPLQRPIEPWDVQSIIYTSGTTGPSKGVISTYAHLFHMSGREAWPTVDGTDTFLFYGPLFHVGGTLPVVAMLNRGGVVGMAGDFVTDRFWDHVRATQATVTILLGVMTTFVAKAPPSPQDREHSLRKVVMIPLDENWRAFRERFGTEVTTLFNMTEINVPIVSGPSPAKAGTCGRPRAGVEVRIVDDHDREVGPGEVGELILRTDAPWALNSGYFKNPEATAQAWRNGWFHTGDAFRRDADGDFFFVDRKKDAIRRRGENISSFEVEVEVLAHPSVRECAVVAVPNETSEDDVLAIVAPTPGASVDPLELLEFLRPRLAHFMLPRYIRVLPDLPKTPTQKIEKHVLRSAGVTGDTWDREKAGVKVAREKLRG</sequence>
<feature type="compositionally biased region" description="Low complexity" evidence="1">
    <location>
        <begin position="10"/>
        <end position="21"/>
    </location>
</feature>
<reference evidence="4 5" key="1">
    <citation type="submission" date="2019-03" db="EMBL/GenBank/DDBJ databases">
        <title>Genomic Encyclopedia of Type Strains, Phase IV (KMG-IV): sequencing the most valuable type-strain genomes for metagenomic binning, comparative biology and taxonomic classification.</title>
        <authorList>
            <person name="Goeker M."/>
        </authorList>
    </citation>
    <scope>NUCLEOTIDE SEQUENCE [LARGE SCALE GENOMIC DNA]</scope>
    <source>
        <strain evidence="4 5">DSM 22958</strain>
    </source>
</reference>
<dbReference type="Gene3D" id="3.30.300.30">
    <property type="match status" value="1"/>
</dbReference>
<protein>
    <submittedName>
        <fullName evidence="4">Crotonobetaine/carnitine-CoA ligase</fullName>
    </submittedName>
</protein>